<evidence type="ECO:0000256" key="3">
    <source>
        <dbReference type="SAM" id="SignalP"/>
    </source>
</evidence>
<dbReference type="InterPro" id="IPR013783">
    <property type="entry name" value="Ig-like_fold"/>
</dbReference>
<dbReference type="InterPro" id="IPR015373">
    <property type="entry name" value="Interferon/interleukin_rcp_dom"/>
</dbReference>
<keyword evidence="2" id="KW-1133">Transmembrane helix</keyword>
<evidence type="ECO:0000259" key="4">
    <source>
        <dbReference type="PROSITE" id="PS50853"/>
    </source>
</evidence>
<keyword evidence="2" id="KW-0472">Membrane</keyword>
<dbReference type="SUPFAM" id="SSF49265">
    <property type="entry name" value="Fibronectin type III"/>
    <property type="match status" value="2"/>
</dbReference>
<evidence type="ECO:0000313" key="7">
    <source>
        <dbReference type="RefSeq" id="XP_028248807.1"/>
    </source>
</evidence>
<feature type="chain" id="PRO_5044651068" evidence="3">
    <location>
        <begin position="22"/>
        <end position="425"/>
    </location>
</feature>
<dbReference type="Pfam" id="PF09294">
    <property type="entry name" value="Interfer-bind"/>
    <property type="match status" value="1"/>
</dbReference>
<dbReference type="Gene3D" id="2.60.40.10">
    <property type="entry name" value="Immunoglobulins"/>
    <property type="match status" value="1"/>
</dbReference>
<dbReference type="GO" id="GO:0004896">
    <property type="term" value="F:cytokine receptor activity"/>
    <property type="evidence" value="ECO:0007669"/>
    <property type="project" value="TreeGrafter"/>
</dbReference>
<feature type="region of interest" description="Disordered" evidence="1">
    <location>
        <begin position="288"/>
        <end position="345"/>
    </location>
</feature>
<organism evidence="5 6">
    <name type="scientific">Parambassis ranga</name>
    <name type="common">Indian glassy fish</name>
    <dbReference type="NCBI Taxonomy" id="210632"/>
    <lineage>
        <taxon>Eukaryota</taxon>
        <taxon>Metazoa</taxon>
        <taxon>Chordata</taxon>
        <taxon>Craniata</taxon>
        <taxon>Vertebrata</taxon>
        <taxon>Euteleostomi</taxon>
        <taxon>Actinopterygii</taxon>
        <taxon>Neopterygii</taxon>
        <taxon>Teleostei</taxon>
        <taxon>Neoteleostei</taxon>
        <taxon>Acanthomorphata</taxon>
        <taxon>Ovalentaria</taxon>
        <taxon>Ambassidae</taxon>
        <taxon>Parambassis</taxon>
    </lineage>
</organism>
<feature type="transmembrane region" description="Helical" evidence="2">
    <location>
        <begin position="221"/>
        <end position="246"/>
    </location>
</feature>
<proteinExistence type="predicted"/>
<dbReference type="Pfam" id="PF01108">
    <property type="entry name" value="Tissue_fac"/>
    <property type="match status" value="1"/>
</dbReference>
<name>A0A6P7HAV9_9TELE</name>
<dbReference type="PANTHER" id="PTHR20859">
    <property type="entry name" value="INTERFERON/INTERLEUKIN RECEPTOR"/>
    <property type="match status" value="1"/>
</dbReference>
<keyword evidence="3" id="KW-0732">Signal</keyword>
<sequence length="425" mass="47285">MNCLPLYLKLCLVLWLDSLHTSLLPPDNVTVDSVNFHHVLHWDPGPGTPAGTVYNVYSRVDGKTYKHLQNSTTSTSCKLKLKRNRKYLLSVQASYNQTLSPESLRISFQPFTQTKLGPPKLSLAGCGNCILVNISPPEPQSDILAFYTPDFKVLWRKEIKGGKPMVFSQENKNKSFTLSNLERGVRYCVQVQMKINVNPHSEPSAWECAVTSQVEPRKGPVALGALAVVLTFLFMIVSIGSIGLYYTGFLCRLKAAVPRALMTALNQGYTLTPEKMILDRIYIKSMSAKEKKHDNPSPSVSGETGELESDDGDDNENNEYLERDAKLFRGSGPRQDSGYMSGNGKATLLEDSQRLTVKLSAKMEALYTEIEQDGANAEEAEFSFSHKVDQTDVQEQEEEEEKQAIPTNVNLFSVILSALAESNEE</sequence>
<dbReference type="GO" id="GO:0005886">
    <property type="term" value="C:plasma membrane"/>
    <property type="evidence" value="ECO:0007669"/>
    <property type="project" value="TreeGrafter"/>
</dbReference>
<feature type="domain" description="Fibronectin type-III" evidence="4">
    <location>
        <begin position="25"/>
        <end position="117"/>
    </location>
</feature>
<dbReference type="RefSeq" id="XP_028248806.1">
    <property type="nucleotide sequence ID" value="XM_028393005.1"/>
</dbReference>
<keyword evidence="5" id="KW-1185">Reference proteome</keyword>
<dbReference type="InterPro" id="IPR036116">
    <property type="entry name" value="FN3_sf"/>
</dbReference>
<evidence type="ECO:0000313" key="5">
    <source>
        <dbReference type="Proteomes" id="UP000515145"/>
    </source>
</evidence>
<dbReference type="CTD" id="569454"/>
<dbReference type="PANTHER" id="PTHR20859:SF53">
    <property type="entry name" value="INTERLEUKIN-22 RECEPTOR SUBUNIT ALPHA-1"/>
    <property type="match status" value="1"/>
</dbReference>
<accession>A0A6P7HAV9</accession>
<dbReference type="Proteomes" id="UP000515145">
    <property type="component" value="Chromosome 21"/>
</dbReference>
<dbReference type="InterPro" id="IPR050650">
    <property type="entry name" value="Type-II_Cytokine-TF_Rcpt"/>
</dbReference>
<dbReference type="PROSITE" id="PS50853">
    <property type="entry name" value="FN3"/>
    <property type="match status" value="1"/>
</dbReference>
<dbReference type="RefSeq" id="XP_028248807.1">
    <property type="nucleotide sequence ID" value="XM_028393006.1"/>
</dbReference>
<evidence type="ECO:0000256" key="2">
    <source>
        <dbReference type="SAM" id="Phobius"/>
    </source>
</evidence>
<reference evidence="6 7" key="1">
    <citation type="submission" date="2025-04" db="UniProtKB">
        <authorList>
            <consortium name="RefSeq"/>
        </authorList>
    </citation>
    <scope>IDENTIFICATION</scope>
</reference>
<evidence type="ECO:0000313" key="6">
    <source>
        <dbReference type="RefSeq" id="XP_028248806.1"/>
    </source>
</evidence>
<keyword evidence="2" id="KW-0812">Transmembrane</keyword>
<dbReference type="AlphaFoldDB" id="A0A6P7HAV9"/>
<dbReference type="CDD" id="cd00063">
    <property type="entry name" value="FN3"/>
    <property type="match status" value="2"/>
</dbReference>
<gene>
    <name evidence="6 7" type="primary">LOC114425977</name>
</gene>
<feature type="signal peptide" evidence="3">
    <location>
        <begin position="1"/>
        <end position="21"/>
    </location>
</feature>
<protein>
    <submittedName>
        <fullName evidence="6 7">Interferon alpha/beta receptor 2-like isoform X1</fullName>
    </submittedName>
</protein>
<evidence type="ECO:0000256" key="1">
    <source>
        <dbReference type="SAM" id="MobiDB-lite"/>
    </source>
</evidence>
<dbReference type="InterPro" id="IPR003961">
    <property type="entry name" value="FN3_dom"/>
</dbReference>
<dbReference type="OrthoDB" id="8947665at2759"/>
<dbReference type="GeneID" id="114425977"/>
<feature type="compositionally biased region" description="Acidic residues" evidence="1">
    <location>
        <begin position="305"/>
        <end position="319"/>
    </location>
</feature>